<keyword evidence="2" id="KW-1185">Reference proteome</keyword>
<protein>
    <submittedName>
        <fullName evidence="1">Uncharacterized protein</fullName>
    </submittedName>
</protein>
<comment type="caution">
    <text evidence="1">The sequence shown here is derived from an EMBL/GenBank/DDBJ whole genome shotgun (WGS) entry which is preliminary data.</text>
</comment>
<evidence type="ECO:0000313" key="2">
    <source>
        <dbReference type="Proteomes" id="UP000790709"/>
    </source>
</evidence>
<reference evidence="1" key="1">
    <citation type="journal article" date="2021" name="New Phytol.">
        <title>Evolutionary innovations through gain and loss of genes in the ectomycorrhizal Boletales.</title>
        <authorList>
            <person name="Wu G."/>
            <person name="Miyauchi S."/>
            <person name="Morin E."/>
            <person name="Kuo A."/>
            <person name="Drula E."/>
            <person name="Varga T."/>
            <person name="Kohler A."/>
            <person name="Feng B."/>
            <person name="Cao Y."/>
            <person name="Lipzen A."/>
            <person name="Daum C."/>
            <person name="Hundley H."/>
            <person name="Pangilinan J."/>
            <person name="Johnson J."/>
            <person name="Barry K."/>
            <person name="LaButti K."/>
            <person name="Ng V."/>
            <person name="Ahrendt S."/>
            <person name="Min B."/>
            <person name="Choi I.G."/>
            <person name="Park H."/>
            <person name="Plett J.M."/>
            <person name="Magnuson J."/>
            <person name="Spatafora J.W."/>
            <person name="Nagy L.G."/>
            <person name="Henrissat B."/>
            <person name="Grigoriev I.V."/>
            <person name="Yang Z.L."/>
            <person name="Xu J."/>
            <person name="Martin F.M."/>
        </authorList>
    </citation>
    <scope>NUCLEOTIDE SEQUENCE</scope>
    <source>
        <strain evidence="1">KUC20120723A-06</strain>
    </source>
</reference>
<evidence type="ECO:0000313" key="1">
    <source>
        <dbReference type="EMBL" id="KAH7927795.1"/>
    </source>
</evidence>
<name>A0ACB8BPE2_9AGAM</name>
<organism evidence="1 2">
    <name type="scientific">Leucogyrophana mollusca</name>
    <dbReference type="NCBI Taxonomy" id="85980"/>
    <lineage>
        <taxon>Eukaryota</taxon>
        <taxon>Fungi</taxon>
        <taxon>Dikarya</taxon>
        <taxon>Basidiomycota</taxon>
        <taxon>Agaricomycotina</taxon>
        <taxon>Agaricomycetes</taxon>
        <taxon>Agaricomycetidae</taxon>
        <taxon>Boletales</taxon>
        <taxon>Boletales incertae sedis</taxon>
        <taxon>Leucogyrophana</taxon>
    </lineage>
</organism>
<sequence>MHNTLWAPFIAFLATTTFSFANDSAGDCKFAGESDFFSWDHTWDFAIYSSDFCGGEQLRYHGASSLSIGCKCVSLPMESDVYGHWKKMRIHSFVFTARAGQFKAIIHDELNCDGNVIVLRWGTRYNPFMFAQTGHNVPSVAVPVSCRQSQSRGGQSGARVGQGYGRVGCKTRSRNKRAQRMPSALRRRRPYTLFLKFRKIYTDTFILCPRGRGVDTGVEAGEKDGFFWTGTFRFPSVRVG</sequence>
<dbReference type="EMBL" id="MU266361">
    <property type="protein sequence ID" value="KAH7927795.1"/>
    <property type="molecule type" value="Genomic_DNA"/>
</dbReference>
<accession>A0ACB8BPE2</accession>
<dbReference type="Proteomes" id="UP000790709">
    <property type="component" value="Unassembled WGS sequence"/>
</dbReference>
<gene>
    <name evidence="1" type="ORF">BV22DRAFT_1045133</name>
</gene>
<proteinExistence type="predicted"/>